<evidence type="ECO:0000256" key="3">
    <source>
        <dbReference type="ARBA" id="ARBA00023125"/>
    </source>
</evidence>
<reference evidence="6 7" key="1">
    <citation type="journal article" date="2015" name="Stand. Genomic Sci.">
        <title>Genomic Encyclopedia of Bacterial and Archaeal Type Strains, Phase III: the genomes of soil and plant-associated and newly described type strains.</title>
        <authorList>
            <person name="Whitman W.B."/>
            <person name="Woyke T."/>
            <person name="Klenk H.P."/>
            <person name="Zhou Y."/>
            <person name="Lilburn T.G."/>
            <person name="Beck B.J."/>
            <person name="De Vos P."/>
            <person name="Vandamme P."/>
            <person name="Eisen J.A."/>
            <person name="Garrity G."/>
            <person name="Hugenholtz P."/>
            <person name="Kyrpides N.C."/>
        </authorList>
    </citation>
    <scope>NUCLEOTIDE SEQUENCE [LARGE SCALE GENOMIC DNA]</scope>
    <source>
        <strain evidence="6 7">CGMCC 1.10822</strain>
    </source>
</reference>
<keyword evidence="4" id="KW-0804">Transcription</keyword>
<dbReference type="InterPro" id="IPR005119">
    <property type="entry name" value="LysR_subst-bd"/>
</dbReference>
<dbReference type="GO" id="GO:0006351">
    <property type="term" value="P:DNA-templated transcription"/>
    <property type="evidence" value="ECO:0007669"/>
    <property type="project" value="TreeGrafter"/>
</dbReference>
<comment type="similarity">
    <text evidence="1">Belongs to the LysR transcriptional regulatory family.</text>
</comment>
<dbReference type="Proteomes" id="UP000318431">
    <property type="component" value="Unassembled WGS sequence"/>
</dbReference>
<dbReference type="AlphaFoldDB" id="A0A562RL22"/>
<keyword evidence="3 6" id="KW-0238">DNA-binding</keyword>
<keyword evidence="7" id="KW-1185">Reference proteome</keyword>
<dbReference type="Gene3D" id="3.40.190.290">
    <property type="match status" value="1"/>
</dbReference>
<keyword evidence="2" id="KW-0805">Transcription regulation</keyword>
<dbReference type="InterPro" id="IPR036388">
    <property type="entry name" value="WH-like_DNA-bd_sf"/>
</dbReference>
<organism evidence="6 7">
    <name type="scientific">Pseudoduganella lurida</name>
    <dbReference type="NCBI Taxonomy" id="1036180"/>
    <lineage>
        <taxon>Bacteria</taxon>
        <taxon>Pseudomonadati</taxon>
        <taxon>Pseudomonadota</taxon>
        <taxon>Betaproteobacteria</taxon>
        <taxon>Burkholderiales</taxon>
        <taxon>Oxalobacteraceae</taxon>
        <taxon>Telluria group</taxon>
        <taxon>Pseudoduganella</taxon>
    </lineage>
</organism>
<dbReference type="Pfam" id="PF00126">
    <property type="entry name" value="HTH_1"/>
    <property type="match status" value="1"/>
</dbReference>
<dbReference type="InterPro" id="IPR058163">
    <property type="entry name" value="LysR-type_TF_proteobact-type"/>
</dbReference>
<accession>A0A562RL22</accession>
<evidence type="ECO:0000256" key="1">
    <source>
        <dbReference type="ARBA" id="ARBA00009437"/>
    </source>
</evidence>
<dbReference type="PANTHER" id="PTHR30537">
    <property type="entry name" value="HTH-TYPE TRANSCRIPTIONAL REGULATOR"/>
    <property type="match status" value="1"/>
</dbReference>
<dbReference type="GO" id="GO:0003700">
    <property type="term" value="F:DNA-binding transcription factor activity"/>
    <property type="evidence" value="ECO:0007669"/>
    <property type="project" value="InterPro"/>
</dbReference>
<proteinExistence type="inferred from homology"/>
<evidence type="ECO:0000313" key="7">
    <source>
        <dbReference type="Proteomes" id="UP000318431"/>
    </source>
</evidence>
<dbReference type="OrthoDB" id="9786526at2"/>
<dbReference type="PROSITE" id="PS50931">
    <property type="entry name" value="HTH_LYSR"/>
    <property type="match status" value="1"/>
</dbReference>
<evidence type="ECO:0000313" key="6">
    <source>
        <dbReference type="EMBL" id="TWI69745.1"/>
    </source>
</evidence>
<dbReference type="InterPro" id="IPR036390">
    <property type="entry name" value="WH_DNA-bd_sf"/>
</dbReference>
<comment type="caution">
    <text evidence="6">The sequence shown here is derived from an EMBL/GenBank/DDBJ whole genome shotgun (WGS) entry which is preliminary data.</text>
</comment>
<dbReference type="SUPFAM" id="SSF53850">
    <property type="entry name" value="Periplasmic binding protein-like II"/>
    <property type="match status" value="1"/>
</dbReference>
<dbReference type="InterPro" id="IPR000847">
    <property type="entry name" value="LysR_HTH_N"/>
</dbReference>
<evidence type="ECO:0000256" key="4">
    <source>
        <dbReference type="ARBA" id="ARBA00023163"/>
    </source>
</evidence>
<evidence type="ECO:0000256" key="2">
    <source>
        <dbReference type="ARBA" id="ARBA00023015"/>
    </source>
</evidence>
<dbReference type="Pfam" id="PF03466">
    <property type="entry name" value="LysR_substrate"/>
    <property type="match status" value="1"/>
</dbReference>
<dbReference type="CDD" id="cd08422">
    <property type="entry name" value="PBP2_CrgA_like"/>
    <property type="match status" value="1"/>
</dbReference>
<name>A0A562RL22_9BURK</name>
<dbReference type="RefSeq" id="WP_145647483.1">
    <property type="nucleotide sequence ID" value="NZ_VLLB01000001.1"/>
</dbReference>
<feature type="domain" description="HTH lysR-type" evidence="5">
    <location>
        <begin position="17"/>
        <end position="59"/>
    </location>
</feature>
<dbReference type="GO" id="GO:0043565">
    <property type="term" value="F:sequence-specific DNA binding"/>
    <property type="evidence" value="ECO:0007669"/>
    <property type="project" value="TreeGrafter"/>
</dbReference>
<sequence length="305" mass="32305">MQDYRPYAVLAETVLAGSMSAAARRLGMTPSAVSQTIRALERQTGVTLLHRSTRKLALTEAGARCLPHCLRLLEAANAAAASLVVARDAPAGELRIAAPVGFAGHLAQALAPVLAQWPGLNLRLLFDDALIDLIDARIDIAIRVGRLADSTWVARPLTALEIILCAAPDYLRRFGMPAAPADLAAHHWIASVRDVGDGATTLPLPLQHGSGERAHVDVPVRIASNNHLALQQMCEGGAGIARLADIDVHPALEAGRLVRLLPDWRFVPLPVALLTPRRDGEPAKVRVAAAALQDYFAGIAGRGGV</sequence>
<dbReference type="EMBL" id="VLLB01000001">
    <property type="protein sequence ID" value="TWI69745.1"/>
    <property type="molecule type" value="Genomic_DNA"/>
</dbReference>
<dbReference type="SUPFAM" id="SSF46785">
    <property type="entry name" value="Winged helix' DNA-binding domain"/>
    <property type="match status" value="1"/>
</dbReference>
<dbReference type="FunFam" id="1.10.10.10:FF:000001">
    <property type="entry name" value="LysR family transcriptional regulator"/>
    <property type="match status" value="1"/>
</dbReference>
<protein>
    <submittedName>
        <fullName evidence="6">DNA-binding transcriptional LysR family regulator</fullName>
    </submittedName>
</protein>
<evidence type="ECO:0000259" key="5">
    <source>
        <dbReference type="PROSITE" id="PS50931"/>
    </source>
</evidence>
<dbReference type="Gene3D" id="1.10.10.10">
    <property type="entry name" value="Winged helix-like DNA-binding domain superfamily/Winged helix DNA-binding domain"/>
    <property type="match status" value="1"/>
</dbReference>
<dbReference type="PANTHER" id="PTHR30537:SF30">
    <property type="entry name" value="TRANSCRIPTIONAL REGULATOR-RELATED"/>
    <property type="match status" value="1"/>
</dbReference>
<gene>
    <name evidence="6" type="ORF">IP91_00818</name>
</gene>